<dbReference type="AlphaFoldDB" id="A0A1I5FKZ4"/>
<evidence type="ECO:0000256" key="1">
    <source>
        <dbReference type="ARBA" id="ARBA00007169"/>
    </source>
</evidence>
<dbReference type="GO" id="GO:0008610">
    <property type="term" value="P:lipid biosynthetic process"/>
    <property type="evidence" value="ECO:0007669"/>
    <property type="project" value="TreeGrafter"/>
</dbReference>
<dbReference type="InterPro" id="IPR001031">
    <property type="entry name" value="Thioesterase"/>
</dbReference>
<evidence type="ECO:0000313" key="6">
    <source>
        <dbReference type="Proteomes" id="UP000270697"/>
    </source>
</evidence>
<dbReference type="SUPFAM" id="SSF53474">
    <property type="entry name" value="alpha/beta-Hydrolases"/>
    <property type="match status" value="1"/>
</dbReference>
<accession>A0A1I5FKZ4</accession>
<dbReference type="Pfam" id="PF00975">
    <property type="entry name" value="Thioesterase"/>
    <property type="match status" value="1"/>
</dbReference>
<evidence type="ECO:0000313" key="4">
    <source>
        <dbReference type="EMBL" id="SFO24382.1"/>
    </source>
</evidence>
<dbReference type="EMBL" id="RBXX01000002">
    <property type="protein sequence ID" value="RKT82211.1"/>
    <property type="molecule type" value="Genomic_DNA"/>
</dbReference>
<dbReference type="Gene3D" id="3.40.50.1820">
    <property type="entry name" value="alpha/beta hydrolase"/>
    <property type="match status" value="1"/>
</dbReference>
<dbReference type="STRING" id="455193.SAMN05421805_111127"/>
<evidence type="ECO:0000313" key="3">
    <source>
        <dbReference type="EMBL" id="RKT82211.1"/>
    </source>
</evidence>
<dbReference type="RefSeq" id="WP_093156212.1">
    <property type="nucleotide sequence ID" value="NZ_FOUP01000011.1"/>
</dbReference>
<proteinExistence type="inferred from homology"/>
<reference evidence="3 6" key="2">
    <citation type="submission" date="2018-10" db="EMBL/GenBank/DDBJ databases">
        <title>Sequencing the genomes of 1000 actinobacteria strains.</title>
        <authorList>
            <person name="Klenk H.-P."/>
        </authorList>
    </citation>
    <scope>NUCLEOTIDE SEQUENCE [LARGE SCALE GENOMIC DNA]</scope>
    <source>
        <strain evidence="3 6">DSM 45119</strain>
    </source>
</reference>
<dbReference type="InterPro" id="IPR029058">
    <property type="entry name" value="AB_hydrolase_fold"/>
</dbReference>
<keyword evidence="6" id="KW-1185">Reference proteome</keyword>
<evidence type="ECO:0000259" key="2">
    <source>
        <dbReference type="Pfam" id="PF00975"/>
    </source>
</evidence>
<sequence>MLRNASGWSRWLLRDPDPGSRALLFALPHPGCGAETYRRWPRTIGRWEVCPVQLPGRDVFARRSRPACFQQLAAELAGALGQYCGRSLGFFGHGAVALLGYETAVRMAGRGPVQVFVSAQPAPGCRPDRFGRASDALLAEVLFQVLLEVGGNPLPSLVEARVGVFRDDLASAAAYRPAVASDRVRVTAVGWADDGMSSVDGWHEFGGVAAHVLPGDQFRFLSAPVALQRVLDPAQ</sequence>
<dbReference type="EMBL" id="FOUP01000011">
    <property type="protein sequence ID" value="SFO24382.1"/>
    <property type="molecule type" value="Genomic_DNA"/>
</dbReference>
<organism evidence="4 5">
    <name type="scientific">Saccharopolyspora antimicrobica</name>
    <dbReference type="NCBI Taxonomy" id="455193"/>
    <lineage>
        <taxon>Bacteria</taxon>
        <taxon>Bacillati</taxon>
        <taxon>Actinomycetota</taxon>
        <taxon>Actinomycetes</taxon>
        <taxon>Pseudonocardiales</taxon>
        <taxon>Pseudonocardiaceae</taxon>
        <taxon>Saccharopolyspora</taxon>
    </lineage>
</organism>
<evidence type="ECO:0000313" key="5">
    <source>
        <dbReference type="Proteomes" id="UP000199398"/>
    </source>
</evidence>
<feature type="domain" description="Thioesterase" evidence="2">
    <location>
        <begin position="24"/>
        <end position="223"/>
    </location>
</feature>
<dbReference type="PANTHER" id="PTHR11487">
    <property type="entry name" value="THIOESTERASE"/>
    <property type="match status" value="1"/>
</dbReference>
<comment type="similarity">
    <text evidence="1">Belongs to the thioesterase family.</text>
</comment>
<dbReference type="OrthoDB" id="4169718at2"/>
<protein>
    <submittedName>
        <fullName evidence="4">Surfactin synthase thioesterase subunit</fullName>
    </submittedName>
</protein>
<gene>
    <name evidence="3" type="ORF">ATL45_0455</name>
    <name evidence="4" type="ORF">SAMN05421805_111127</name>
</gene>
<dbReference type="PANTHER" id="PTHR11487:SF0">
    <property type="entry name" value="S-ACYL FATTY ACID SYNTHASE THIOESTERASE, MEDIUM CHAIN"/>
    <property type="match status" value="1"/>
</dbReference>
<reference evidence="4 5" key="1">
    <citation type="submission" date="2016-10" db="EMBL/GenBank/DDBJ databases">
        <authorList>
            <person name="de Groot N.N."/>
        </authorList>
    </citation>
    <scope>NUCLEOTIDE SEQUENCE [LARGE SCALE GENOMIC DNA]</scope>
    <source>
        <strain evidence="4 5">CPCC 201259</strain>
    </source>
</reference>
<dbReference type="Proteomes" id="UP000199398">
    <property type="component" value="Unassembled WGS sequence"/>
</dbReference>
<dbReference type="InterPro" id="IPR012223">
    <property type="entry name" value="TEII"/>
</dbReference>
<name>A0A1I5FKZ4_9PSEU</name>
<dbReference type="Proteomes" id="UP000270697">
    <property type="component" value="Unassembled WGS sequence"/>
</dbReference>